<dbReference type="SUPFAM" id="SSF56801">
    <property type="entry name" value="Acetyl-CoA synthetase-like"/>
    <property type="match status" value="1"/>
</dbReference>
<evidence type="ECO:0000259" key="2">
    <source>
        <dbReference type="PROSITE" id="PS50075"/>
    </source>
</evidence>
<dbReference type="GO" id="GO:0043041">
    <property type="term" value="P:amino acid activation for nonribosomal peptide biosynthetic process"/>
    <property type="evidence" value="ECO:0007669"/>
    <property type="project" value="TreeGrafter"/>
</dbReference>
<keyword evidence="1" id="KW-0812">Transmembrane</keyword>
<evidence type="ECO:0000313" key="3">
    <source>
        <dbReference type="EMBL" id="PIE94311.1"/>
    </source>
</evidence>
<dbReference type="AlphaFoldDB" id="A0A2G6QC46"/>
<dbReference type="Proteomes" id="UP000228484">
    <property type="component" value="Unassembled WGS sequence"/>
</dbReference>
<dbReference type="SUPFAM" id="SSF103473">
    <property type="entry name" value="MFS general substrate transporter"/>
    <property type="match status" value="1"/>
</dbReference>
<dbReference type="InterPro" id="IPR036259">
    <property type="entry name" value="MFS_trans_sf"/>
</dbReference>
<feature type="domain" description="Carrier" evidence="2">
    <location>
        <begin position="39"/>
        <end position="115"/>
    </location>
</feature>
<dbReference type="InterPro" id="IPR036736">
    <property type="entry name" value="ACP-like_sf"/>
</dbReference>
<comment type="caution">
    <text evidence="3">The sequence shown here is derived from an EMBL/GenBank/DDBJ whole genome shotgun (WGS) entry which is preliminary data.</text>
</comment>
<dbReference type="PANTHER" id="PTHR45527">
    <property type="entry name" value="NONRIBOSOMAL PEPTIDE SYNTHETASE"/>
    <property type="match status" value="1"/>
</dbReference>
<feature type="transmembrane region" description="Helical" evidence="1">
    <location>
        <begin position="156"/>
        <end position="178"/>
    </location>
</feature>
<dbReference type="Gene3D" id="3.30.300.30">
    <property type="match status" value="1"/>
</dbReference>
<dbReference type="GO" id="GO:0005829">
    <property type="term" value="C:cytosol"/>
    <property type="evidence" value="ECO:0007669"/>
    <property type="project" value="TreeGrafter"/>
</dbReference>
<dbReference type="PROSITE" id="PS50075">
    <property type="entry name" value="CARRIER"/>
    <property type="match status" value="1"/>
</dbReference>
<sequence>MVPMFFVILDELPLLSNGKINRKALPEPSYHLQQLNYVGLNSNTENKLVHIWEEVLGAESISIQDDFFDLGVHSLKATLLMAKVNKIFILFQIQALLFMTWCFPNFFSQDFLNITLFIIIIYCVIISITGTFSALANIPMTSHIQIHTPENIRASFLGVVSSITSICTTIGMWLYGILLEDVNWFYIPIASGPLF</sequence>
<dbReference type="EMBL" id="NWUW01000010">
    <property type="protein sequence ID" value="PIE94311.1"/>
    <property type="molecule type" value="Genomic_DNA"/>
</dbReference>
<dbReference type="InterPro" id="IPR009081">
    <property type="entry name" value="PP-bd_ACP"/>
</dbReference>
<organism evidence="3 4">
    <name type="scientific">Bacillus fungorum</name>
    <dbReference type="NCBI Taxonomy" id="2039284"/>
    <lineage>
        <taxon>Bacteria</taxon>
        <taxon>Bacillati</taxon>
        <taxon>Bacillota</taxon>
        <taxon>Bacilli</taxon>
        <taxon>Bacillales</taxon>
        <taxon>Bacillaceae</taxon>
        <taxon>Bacillus</taxon>
    </lineage>
</organism>
<keyword evidence="1" id="KW-1133">Transmembrane helix</keyword>
<proteinExistence type="predicted"/>
<keyword evidence="1" id="KW-0472">Membrane</keyword>
<keyword evidence="4" id="KW-1185">Reference proteome</keyword>
<gene>
    <name evidence="3" type="ORF">CO726_15860</name>
</gene>
<dbReference type="GO" id="GO:0044550">
    <property type="term" value="P:secondary metabolite biosynthetic process"/>
    <property type="evidence" value="ECO:0007669"/>
    <property type="project" value="TreeGrafter"/>
</dbReference>
<evidence type="ECO:0000256" key="1">
    <source>
        <dbReference type="SAM" id="Phobius"/>
    </source>
</evidence>
<dbReference type="GO" id="GO:0031177">
    <property type="term" value="F:phosphopantetheine binding"/>
    <property type="evidence" value="ECO:0007669"/>
    <property type="project" value="TreeGrafter"/>
</dbReference>
<dbReference type="Pfam" id="PF00550">
    <property type="entry name" value="PP-binding"/>
    <property type="match status" value="1"/>
</dbReference>
<protein>
    <recommendedName>
        <fullName evidence="2">Carrier domain-containing protein</fullName>
    </recommendedName>
</protein>
<dbReference type="PANTHER" id="PTHR45527:SF1">
    <property type="entry name" value="FATTY ACID SYNTHASE"/>
    <property type="match status" value="1"/>
</dbReference>
<feature type="transmembrane region" description="Helical" evidence="1">
    <location>
        <begin position="87"/>
        <end position="108"/>
    </location>
</feature>
<name>A0A2G6QC46_9BACI</name>
<dbReference type="SUPFAM" id="SSF47336">
    <property type="entry name" value="ACP-like"/>
    <property type="match status" value="1"/>
</dbReference>
<evidence type="ECO:0000313" key="4">
    <source>
        <dbReference type="Proteomes" id="UP000228484"/>
    </source>
</evidence>
<dbReference type="InterPro" id="IPR045851">
    <property type="entry name" value="AMP-bd_C_sf"/>
</dbReference>
<dbReference type="Gene3D" id="1.10.1200.10">
    <property type="entry name" value="ACP-like"/>
    <property type="match status" value="1"/>
</dbReference>
<accession>A0A2G6QC46</accession>
<feature type="transmembrane region" description="Helical" evidence="1">
    <location>
        <begin position="114"/>
        <end position="135"/>
    </location>
</feature>
<reference evidence="3 4" key="1">
    <citation type="submission" date="2017-09" db="EMBL/GenBank/DDBJ databases">
        <title>Biocontrol bacteria screening and application from spent mushroom substrate.</title>
        <authorList>
            <person name="Sun X."/>
        </authorList>
    </citation>
    <scope>NUCLEOTIDE SEQUENCE [LARGE SCALE GENOMIC DNA]</scope>
    <source>
        <strain evidence="3 4">100374</strain>
    </source>
</reference>